<evidence type="ECO:0000256" key="1">
    <source>
        <dbReference type="ARBA" id="ARBA00004496"/>
    </source>
</evidence>
<evidence type="ECO:0000256" key="2">
    <source>
        <dbReference type="ARBA" id="ARBA00005912"/>
    </source>
</evidence>
<dbReference type="Proteomes" id="UP000032046">
    <property type="component" value="Unassembled WGS sequence"/>
</dbReference>
<dbReference type="NCBIfam" id="TIGR00496">
    <property type="entry name" value="frr"/>
    <property type="match status" value="1"/>
</dbReference>
<dbReference type="InterPro" id="IPR002661">
    <property type="entry name" value="Ribosome_recyc_fac"/>
</dbReference>
<evidence type="ECO:0000256" key="5">
    <source>
        <dbReference type="ARBA" id="ARBA00025050"/>
    </source>
</evidence>
<dbReference type="OrthoDB" id="9804006at2"/>
<evidence type="ECO:0000259" key="7">
    <source>
        <dbReference type="Pfam" id="PF01765"/>
    </source>
</evidence>
<dbReference type="STRING" id="1602171.ST44_04960"/>
<dbReference type="RefSeq" id="WP_022317080.1">
    <property type="nucleotide sequence ID" value="NZ_DAIPDX010000041.1"/>
</dbReference>
<dbReference type="CDD" id="cd00520">
    <property type="entry name" value="RRF"/>
    <property type="match status" value="1"/>
</dbReference>
<dbReference type="Gene3D" id="3.30.1360.40">
    <property type="match status" value="1"/>
</dbReference>
<dbReference type="HAMAP" id="MF_00040">
    <property type="entry name" value="RRF"/>
    <property type="match status" value="1"/>
</dbReference>
<accession>A0A0D0HDS0</accession>
<proteinExistence type="inferred from homology"/>
<dbReference type="InterPro" id="IPR023584">
    <property type="entry name" value="Ribosome_recyc_fac_dom"/>
</dbReference>
<comment type="subcellular location">
    <subcellularLocation>
        <location evidence="1 6">Cytoplasm</location>
    </subcellularLocation>
</comment>
<dbReference type="GeneID" id="93483336"/>
<comment type="function">
    <text evidence="5 6">Responsible for the release of ribosomes from messenger RNA at the termination of protein biosynthesis. May increase the efficiency of translation by recycling ribosomes from one round of translation to another.</text>
</comment>
<evidence type="ECO:0000313" key="9">
    <source>
        <dbReference type="Proteomes" id="UP000032046"/>
    </source>
</evidence>
<dbReference type="InterPro" id="IPR036191">
    <property type="entry name" value="RRF_sf"/>
</dbReference>
<dbReference type="Gene3D" id="1.10.132.20">
    <property type="entry name" value="Ribosome-recycling factor"/>
    <property type="match status" value="1"/>
</dbReference>
<name>A0A0D0HDS0_9BACT</name>
<dbReference type="PANTHER" id="PTHR20982:SF3">
    <property type="entry name" value="MITOCHONDRIAL RIBOSOME RECYCLING FACTOR PSEUDO 1"/>
    <property type="match status" value="1"/>
</dbReference>
<reference evidence="8 9" key="1">
    <citation type="submission" date="2015-01" db="EMBL/GenBank/DDBJ databases">
        <title>Comparative genomics of non-oral Prevotella species.</title>
        <authorList>
            <person name="Accetto T."/>
            <person name="Nograsek B."/>
            <person name="Avgustin G."/>
        </authorList>
    </citation>
    <scope>NUCLEOTIDE SEQUENCE [LARGE SCALE GENOMIC DNA]</scope>
    <source>
        <strain evidence="8 9">P5-119</strain>
    </source>
</reference>
<feature type="domain" description="Ribosome recycling factor" evidence="7">
    <location>
        <begin position="22"/>
        <end position="184"/>
    </location>
</feature>
<sequence length="186" mass="21107">MIDVKQTLQDSEEKMEMAALYLEEELNRIRAGRANVAILDCVRVESYGSKVPLNQVASVSVPDARTIAIKPWDKKQIRDIEKAIMDSEVGITPENNGEIIRLAIPQPTEERRKELAKQCNKIGEKVKVQVRNVRSDIKDKLKKAIKDGLSEDNEKDAEAELQKIHDKYIKKVDDLLAAKNKEIMTV</sequence>
<evidence type="ECO:0000256" key="6">
    <source>
        <dbReference type="HAMAP-Rule" id="MF_00040"/>
    </source>
</evidence>
<protein>
    <recommendedName>
        <fullName evidence="6">Ribosome-recycling factor</fullName>
        <shortName evidence="6">RRF</shortName>
    </recommendedName>
    <alternativeName>
        <fullName evidence="6">Ribosome-releasing factor</fullName>
    </alternativeName>
</protein>
<keyword evidence="4 6" id="KW-0648">Protein biosynthesis</keyword>
<dbReference type="Pfam" id="PF01765">
    <property type="entry name" value="RRF"/>
    <property type="match status" value="1"/>
</dbReference>
<evidence type="ECO:0000313" key="8">
    <source>
        <dbReference type="EMBL" id="KIP63095.1"/>
    </source>
</evidence>
<dbReference type="GO" id="GO:0006415">
    <property type="term" value="P:translational termination"/>
    <property type="evidence" value="ECO:0007669"/>
    <property type="project" value="UniProtKB-UniRule"/>
</dbReference>
<keyword evidence="9" id="KW-1185">Reference proteome</keyword>
<keyword evidence="3 6" id="KW-0963">Cytoplasm</keyword>
<comment type="caution">
    <text evidence="8">The sequence shown here is derived from an EMBL/GenBank/DDBJ whole genome shotgun (WGS) entry which is preliminary data.</text>
</comment>
<dbReference type="SUPFAM" id="SSF55194">
    <property type="entry name" value="Ribosome recycling factor, RRF"/>
    <property type="match status" value="1"/>
</dbReference>
<dbReference type="GO" id="GO:0043023">
    <property type="term" value="F:ribosomal large subunit binding"/>
    <property type="evidence" value="ECO:0007669"/>
    <property type="project" value="TreeGrafter"/>
</dbReference>
<dbReference type="FunFam" id="1.10.132.20:FF:000001">
    <property type="entry name" value="Ribosome-recycling factor"/>
    <property type="match status" value="1"/>
</dbReference>
<comment type="similarity">
    <text evidence="2 6">Belongs to the RRF family.</text>
</comment>
<dbReference type="FunFam" id="3.30.1360.40:FF:000001">
    <property type="entry name" value="Ribosome-recycling factor"/>
    <property type="match status" value="1"/>
</dbReference>
<gene>
    <name evidence="6" type="primary">frr</name>
    <name evidence="8" type="ORF">ST44_04960</name>
</gene>
<organism evidence="8 9">
    <name type="scientific">Prevotella pectinovora</name>
    <dbReference type="NCBI Taxonomy" id="1602169"/>
    <lineage>
        <taxon>Bacteria</taxon>
        <taxon>Pseudomonadati</taxon>
        <taxon>Bacteroidota</taxon>
        <taxon>Bacteroidia</taxon>
        <taxon>Bacteroidales</taxon>
        <taxon>Prevotellaceae</taxon>
        <taxon>Prevotella</taxon>
    </lineage>
</organism>
<dbReference type="PANTHER" id="PTHR20982">
    <property type="entry name" value="RIBOSOME RECYCLING FACTOR"/>
    <property type="match status" value="1"/>
</dbReference>
<evidence type="ECO:0000256" key="3">
    <source>
        <dbReference type="ARBA" id="ARBA00022490"/>
    </source>
</evidence>
<dbReference type="EMBL" id="JXQK01000048">
    <property type="protein sequence ID" value="KIP63095.1"/>
    <property type="molecule type" value="Genomic_DNA"/>
</dbReference>
<dbReference type="AlphaFoldDB" id="A0A0D0HDS0"/>
<dbReference type="GO" id="GO:0005737">
    <property type="term" value="C:cytoplasm"/>
    <property type="evidence" value="ECO:0007669"/>
    <property type="project" value="UniProtKB-SubCell"/>
</dbReference>
<evidence type="ECO:0000256" key="4">
    <source>
        <dbReference type="ARBA" id="ARBA00022917"/>
    </source>
</evidence>